<dbReference type="Gene3D" id="3.90.79.10">
    <property type="entry name" value="Nucleoside Triphosphate Pyrophosphohydrolase"/>
    <property type="match status" value="1"/>
</dbReference>
<name>A0A4S2LYD5_OPIFE</name>
<keyword evidence="12 13" id="KW-0326">Glycosidase</keyword>
<evidence type="ECO:0000256" key="4">
    <source>
        <dbReference type="ARBA" id="ARBA00022023"/>
    </source>
</evidence>
<gene>
    <name evidence="16" type="ORF">CRM22_004003</name>
</gene>
<evidence type="ECO:0000256" key="1">
    <source>
        <dbReference type="ARBA" id="ARBA00000843"/>
    </source>
</evidence>
<comment type="cofactor">
    <cofactor evidence="13">
        <name>[4Fe-4S] cluster</name>
        <dbReference type="ChEBI" id="CHEBI:49883"/>
    </cofactor>
    <text evidence="13">Binds 1 [4Fe-4S] cluster.</text>
</comment>
<keyword evidence="10" id="KW-0411">Iron-sulfur</keyword>
<dbReference type="CDD" id="cd03431">
    <property type="entry name" value="NUDIX_DNA_Glycosylase_C-MutY"/>
    <property type="match status" value="1"/>
</dbReference>
<dbReference type="Proteomes" id="UP000308267">
    <property type="component" value="Unassembled WGS sequence"/>
</dbReference>
<dbReference type="GO" id="GO:0032357">
    <property type="term" value="F:oxidized purine DNA binding"/>
    <property type="evidence" value="ECO:0007669"/>
    <property type="project" value="TreeGrafter"/>
</dbReference>
<comment type="catalytic activity">
    <reaction evidence="1 13">
        <text>Hydrolyzes free adenine bases from 7,8-dihydro-8-oxoguanine:adenine mismatched double-stranded DNA, leaving an apurinic site.</text>
        <dbReference type="EC" id="3.2.2.31"/>
    </reaction>
</comment>
<dbReference type="PANTHER" id="PTHR42944">
    <property type="entry name" value="ADENINE DNA GLYCOSYLASE"/>
    <property type="match status" value="1"/>
</dbReference>
<evidence type="ECO:0000256" key="6">
    <source>
        <dbReference type="ARBA" id="ARBA00022723"/>
    </source>
</evidence>
<evidence type="ECO:0000256" key="10">
    <source>
        <dbReference type="ARBA" id="ARBA00023014"/>
    </source>
</evidence>
<keyword evidence="5" id="KW-0004">4Fe-4S</keyword>
<organism evidence="16 17">
    <name type="scientific">Opisthorchis felineus</name>
    <dbReference type="NCBI Taxonomy" id="147828"/>
    <lineage>
        <taxon>Eukaryota</taxon>
        <taxon>Metazoa</taxon>
        <taxon>Spiralia</taxon>
        <taxon>Lophotrochozoa</taxon>
        <taxon>Platyhelminthes</taxon>
        <taxon>Trematoda</taxon>
        <taxon>Digenea</taxon>
        <taxon>Opisthorchiida</taxon>
        <taxon>Opisthorchiata</taxon>
        <taxon>Opisthorchiidae</taxon>
        <taxon>Opisthorchis</taxon>
    </lineage>
</organism>
<dbReference type="InterPro" id="IPR015797">
    <property type="entry name" value="NUDIX_hydrolase-like_dom_sf"/>
</dbReference>
<keyword evidence="9 13" id="KW-0408">Iron</keyword>
<sequence length="483" mass="54510">MTGVNSNQKACTRHRFTVKDVAQLRQGLLCWYDANKRDLPWRRLITEPDINVRGYAIWVSEIMLQQTQVKTVISYYNRWMRKWPTVHSLSTASLEEVNSLWSGLGYYSRAKLLHEAVKKVVNEFGGNLPQTAEQLKCHLPGVGRYTACAISSIAFSERVPVLDGNVMRVLTRLREIGSPIQLNTTNAVLWDLAEQLVDPNRPGDFNQAIMELGAVCCKPKQPNCSECPLGKIGLCGAYESVRRRDSFKAKPFSQPTPDQRIPHPDVEDCGMCMPTDAYDSSLGVMNYPVKLSKRAARVERTIVIIAHTHDNGKTHFLLFQRPRTGLLAGLWEFPSQIASASQLNSKQTETSDDAVDDGVILGSLVDRIATSFNLFLEDKTQLKPKLIGEVVHLFSHIRMTYVVHTLSLHALADRSPRVGRWIELSDLQNASISTATRKILSHFQATLQNESPQKLSGEPNRNKRKSTTPLLDRKQMRLDNFFR</sequence>
<dbReference type="SMART" id="SM00478">
    <property type="entry name" value="ENDO3c"/>
    <property type="match status" value="1"/>
</dbReference>
<dbReference type="SUPFAM" id="SSF48150">
    <property type="entry name" value="DNA-glycosylase"/>
    <property type="match status" value="1"/>
</dbReference>
<dbReference type="GO" id="GO:0006298">
    <property type="term" value="P:mismatch repair"/>
    <property type="evidence" value="ECO:0007669"/>
    <property type="project" value="TreeGrafter"/>
</dbReference>
<dbReference type="InterPro" id="IPR029119">
    <property type="entry name" value="MutY_C"/>
</dbReference>
<keyword evidence="8" id="KW-0378">Hydrolase</keyword>
<dbReference type="Gene3D" id="1.10.1670.10">
    <property type="entry name" value="Helix-hairpin-Helix base-excision DNA repair enzymes (C-terminal)"/>
    <property type="match status" value="1"/>
</dbReference>
<evidence type="ECO:0000256" key="11">
    <source>
        <dbReference type="ARBA" id="ARBA00023204"/>
    </source>
</evidence>
<dbReference type="InterPro" id="IPR003265">
    <property type="entry name" value="HhH-GPD_domain"/>
</dbReference>
<evidence type="ECO:0000313" key="17">
    <source>
        <dbReference type="Proteomes" id="UP000308267"/>
    </source>
</evidence>
<evidence type="ECO:0000256" key="8">
    <source>
        <dbReference type="ARBA" id="ARBA00022801"/>
    </source>
</evidence>
<evidence type="ECO:0000256" key="5">
    <source>
        <dbReference type="ARBA" id="ARBA00022485"/>
    </source>
</evidence>
<evidence type="ECO:0000256" key="7">
    <source>
        <dbReference type="ARBA" id="ARBA00022763"/>
    </source>
</evidence>
<keyword evidence="6" id="KW-0479">Metal-binding</keyword>
<dbReference type="Pfam" id="PF14815">
    <property type="entry name" value="NUDIX_4"/>
    <property type="match status" value="1"/>
</dbReference>
<accession>A0A4S2LYD5</accession>
<feature type="region of interest" description="Disordered" evidence="14">
    <location>
        <begin position="449"/>
        <end position="470"/>
    </location>
</feature>
<evidence type="ECO:0000256" key="13">
    <source>
        <dbReference type="RuleBase" id="RU365096"/>
    </source>
</evidence>
<keyword evidence="7 13" id="KW-0227">DNA damage</keyword>
<keyword evidence="11" id="KW-0234">DNA repair</keyword>
<dbReference type="GO" id="GO:0046872">
    <property type="term" value="F:metal ion binding"/>
    <property type="evidence" value="ECO:0007669"/>
    <property type="project" value="UniProtKB-UniRule"/>
</dbReference>
<dbReference type="OrthoDB" id="10248838at2759"/>
<comment type="function">
    <text evidence="13">Adenine glycosylase active on G-A mispairs.</text>
</comment>
<evidence type="ECO:0000256" key="9">
    <source>
        <dbReference type="ARBA" id="ARBA00023004"/>
    </source>
</evidence>
<protein>
    <recommendedName>
        <fullName evidence="4 13">Adenine DNA glycosylase</fullName>
        <ecNumber evidence="3 13">3.2.2.31</ecNumber>
    </recommendedName>
</protein>
<comment type="caution">
    <text evidence="16">The sequence shown here is derived from an EMBL/GenBank/DDBJ whole genome shotgun (WGS) entry which is preliminary data.</text>
</comment>
<dbReference type="PANTHER" id="PTHR42944:SF1">
    <property type="entry name" value="ADENINE DNA GLYCOSYLASE"/>
    <property type="match status" value="1"/>
</dbReference>
<dbReference type="Pfam" id="PF00730">
    <property type="entry name" value="HhH-GPD"/>
    <property type="match status" value="1"/>
</dbReference>
<dbReference type="InterPro" id="IPR004036">
    <property type="entry name" value="Endonuclease-III-like_CS2"/>
</dbReference>
<dbReference type="InterPro" id="IPR044298">
    <property type="entry name" value="MIG/MutY"/>
</dbReference>
<dbReference type="GO" id="GO:0005634">
    <property type="term" value="C:nucleus"/>
    <property type="evidence" value="ECO:0007669"/>
    <property type="project" value="TreeGrafter"/>
</dbReference>
<dbReference type="GO" id="GO:0034039">
    <property type="term" value="F:8-oxo-7,8-dihydroguanine DNA N-glycosylase activity"/>
    <property type="evidence" value="ECO:0007669"/>
    <property type="project" value="TreeGrafter"/>
</dbReference>
<keyword evidence="17" id="KW-1185">Reference proteome</keyword>
<evidence type="ECO:0000256" key="14">
    <source>
        <dbReference type="SAM" id="MobiDB-lite"/>
    </source>
</evidence>
<evidence type="ECO:0000256" key="2">
    <source>
        <dbReference type="ARBA" id="ARBA00008343"/>
    </source>
</evidence>
<dbReference type="Gene3D" id="1.10.340.30">
    <property type="entry name" value="Hypothetical protein, domain 2"/>
    <property type="match status" value="1"/>
</dbReference>
<dbReference type="GO" id="GO:0000701">
    <property type="term" value="F:purine-specific mismatch base pair DNA N-glycosylase activity"/>
    <property type="evidence" value="ECO:0007669"/>
    <property type="project" value="UniProtKB-EC"/>
</dbReference>
<proteinExistence type="inferred from homology"/>
<dbReference type="InterPro" id="IPR011257">
    <property type="entry name" value="DNA_glycosylase"/>
</dbReference>
<evidence type="ECO:0000259" key="15">
    <source>
        <dbReference type="SMART" id="SM00478"/>
    </source>
</evidence>
<evidence type="ECO:0000313" key="16">
    <source>
        <dbReference type="EMBL" id="TGZ68940.1"/>
    </source>
</evidence>
<dbReference type="STRING" id="147828.A0A4S2LYD5"/>
<dbReference type="FunFam" id="1.10.340.30:FF:000002">
    <property type="entry name" value="Adenine DNA glycosylase"/>
    <property type="match status" value="1"/>
</dbReference>
<dbReference type="GO" id="GO:0051539">
    <property type="term" value="F:4 iron, 4 sulfur cluster binding"/>
    <property type="evidence" value="ECO:0007669"/>
    <property type="project" value="UniProtKB-UniRule"/>
</dbReference>
<comment type="similarity">
    <text evidence="2 13">Belongs to the Nth/MutY family.</text>
</comment>
<evidence type="ECO:0000256" key="12">
    <source>
        <dbReference type="ARBA" id="ARBA00023295"/>
    </source>
</evidence>
<reference evidence="16 17" key="1">
    <citation type="journal article" date="2019" name="BMC Genomics">
        <title>New insights from Opisthorchis felineus genome: update on genomics of the epidemiologically important liver flukes.</title>
        <authorList>
            <person name="Ershov N.I."/>
            <person name="Mordvinov V.A."/>
            <person name="Prokhortchouk E.B."/>
            <person name="Pakharukova M.Y."/>
            <person name="Gunbin K.V."/>
            <person name="Ustyantsev K."/>
            <person name="Genaev M.A."/>
            <person name="Blinov A.G."/>
            <person name="Mazur A."/>
            <person name="Boulygina E."/>
            <person name="Tsygankova S."/>
            <person name="Khrameeva E."/>
            <person name="Chekanov N."/>
            <person name="Fan G."/>
            <person name="Xiao A."/>
            <person name="Zhang H."/>
            <person name="Xu X."/>
            <person name="Yang H."/>
            <person name="Solovyev V."/>
            <person name="Lee S.M."/>
            <person name="Liu X."/>
            <person name="Afonnikov D.A."/>
            <person name="Skryabin K.G."/>
        </authorList>
    </citation>
    <scope>NUCLEOTIDE SEQUENCE [LARGE SCALE GENOMIC DNA]</scope>
    <source>
        <strain evidence="16">AK-0245</strain>
        <tissue evidence="16">Whole organism</tissue>
    </source>
</reference>
<dbReference type="CDD" id="cd00056">
    <property type="entry name" value="ENDO3c"/>
    <property type="match status" value="1"/>
</dbReference>
<feature type="domain" description="HhH-GPD" evidence="15">
    <location>
        <begin position="63"/>
        <end position="215"/>
    </location>
</feature>
<dbReference type="InterPro" id="IPR023170">
    <property type="entry name" value="HhH_base_excis_C"/>
</dbReference>
<dbReference type="EC" id="3.2.2.31" evidence="3 13"/>
<dbReference type="AlphaFoldDB" id="A0A4S2LYD5"/>
<dbReference type="GO" id="GO:0035485">
    <property type="term" value="F:adenine/guanine mispair binding"/>
    <property type="evidence" value="ECO:0007669"/>
    <property type="project" value="TreeGrafter"/>
</dbReference>
<dbReference type="EMBL" id="SJOL01006299">
    <property type="protein sequence ID" value="TGZ68940.1"/>
    <property type="molecule type" value="Genomic_DNA"/>
</dbReference>
<evidence type="ECO:0000256" key="3">
    <source>
        <dbReference type="ARBA" id="ARBA00012045"/>
    </source>
</evidence>
<dbReference type="PROSITE" id="PS01155">
    <property type="entry name" value="ENDONUCLEASE_III_2"/>
    <property type="match status" value="1"/>
</dbReference>
<dbReference type="SUPFAM" id="SSF55811">
    <property type="entry name" value="Nudix"/>
    <property type="match status" value="1"/>
</dbReference>
<dbReference type="GO" id="GO:0006284">
    <property type="term" value="P:base-excision repair"/>
    <property type="evidence" value="ECO:0007669"/>
    <property type="project" value="UniProtKB-UniRule"/>
</dbReference>